<dbReference type="OrthoDB" id="9807744at2"/>
<feature type="domain" description="DUF418" evidence="2">
    <location>
        <begin position="228"/>
        <end position="379"/>
    </location>
</feature>
<feature type="transmembrane region" description="Helical" evidence="1">
    <location>
        <begin position="52"/>
        <end position="74"/>
    </location>
</feature>
<accession>A0A2W0H3E5</accession>
<feature type="transmembrane region" description="Helical" evidence="1">
    <location>
        <begin position="144"/>
        <end position="168"/>
    </location>
</feature>
<keyword evidence="1" id="KW-0812">Transmembrane</keyword>
<evidence type="ECO:0000313" key="3">
    <source>
        <dbReference type="EMBL" id="PYZ96344.1"/>
    </source>
</evidence>
<protein>
    <recommendedName>
        <fullName evidence="2">DUF418 domain-containing protein</fullName>
    </recommendedName>
</protein>
<dbReference type="EMBL" id="PDOF01000002">
    <property type="protein sequence ID" value="PYZ96344.1"/>
    <property type="molecule type" value="Genomic_DNA"/>
</dbReference>
<comment type="caution">
    <text evidence="3">The sequence shown here is derived from an EMBL/GenBank/DDBJ whole genome shotgun (WGS) entry which is preliminary data.</text>
</comment>
<feature type="transmembrane region" description="Helical" evidence="1">
    <location>
        <begin position="120"/>
        <end position="137"/>
    </location>
</feature>
<name>A0A2W0H3E5_9BACI</name>
<dbReference type="PANTHER" id="PTHR30590:SF2">
    <property type="entry name" value="INNER MEMBRANE PROTEIN"/>
    <property type="match status" value="1"/>
</dbReference>
<dbReference type="AlphaFoldDB" id="A0A2W0H3E5"/>
<feature type="transmembrane region" description="Helical" evidence="1">
    <location>
        <begin position="211"/>
        <end position="229"/>
    </location>
</feature>
<gene>
    <name evidence="3" type="ORF">CR205_11480</name>
</gene>
<dbReference type="RefSeq" id="WP_110519930.1">
    <property type="nucleotide sequence ID" value="NZ_PDOF01000002.1"/>
</dbReference>
<feature type="transmembrane region" description="Helical" evidence="1">
    <location>
        <begin position="313"/>
        <end position="332"/>
    </location>
</feature>
<feature type="transmembrane region" description="Helical" evidence="1">
    <location>
        <begin position="344"/>
        <end position="362"/>
    </location>
</feature>
<sequence>MMTDKRIPVLDIARGAAILGTLGTNIWLFAYLGNYDFLLGDLAGMMFTWDMFVESVFVFFMNGKFLGLLTILFGMGLEIKRRSYIRNGEERLWPWLYLWGMMLLFIDGYLHYLLVFEFDVLMSYAVTGVIVAFLLTRKRGFIKGVAITLGVIHLIGVLLMAGAMELIFRIEELREEFVAEMQAMSAVYLNGTYFEQVAFRFSDFWAMRAEAIAIIPMNILLFLFGVYLIRSNVFAQTEDARQRRKKMLLWGLGVGTLLNLVTFLPTYSGGIVARYAFAPLMALGYLMAFYWLWEKRGNGFLFRRLSEVGRTALSCYMLQNIVASAIFYGWGLGLGGQLNSVEVIGVWTLICIGMMVFAHLWLKKFSTGPFELVWRWLTRLPVRRKEERKAA</sequence>
<organism evidence="3 4">
    <name type="scientific">Alteribacter lacisalsi</name>
    <dbReference type="NCBI Taxonomy" id="2045244"/>
    <lineage>
        <taxon>Bacteria</taxon>
        <taxon>Bacillati</taxon>
        <taxon>Bacillota</taxon>
        <taxon>Bacilli</taxon>
        <taxon>Bacillales</taxon>
        <taxon>Bacillaceae</taxon>
        <taxon>Alteribacter</taxon>
    </lineage>
</organism>
<keyword evidence="1" id="KW-0472">Membrane</keyword>
<dbReference type="InterPro" id="IPR007349">
    <property type="entry name" value="DUF418"/>
</dbReference>
<dbReference type="Pfam" id="PF04235">
    <property type="entry name" value="DUF418"/>
    <property type="match status" value="1"/>
</dbReference>
<feature type="transmembrane region" description="Helical" evidence="1">
    <location>
        <begin position="273"/>
        <end position="293"/>
    </location>
</feature>
<feature type="transmembrane region" description="Helical" evidence="1">
    <location>
        <begin position="95"/>
        <end position="114"/>
    </location>
</feature>
<dbReference type="PANTHER" id="PTHR30590">
    <property type="entry name" value="INNER MEMBRANE PROTEIN"/>
    <property type="match status" value="1"/>
</dbReference>
<dbReference type="Proteomes" id="UP000248066">
    <property type="component" value="Unassembled WGS sequence"/>
</dbReference>
<proteinExistence type="predicted"/>
<dbReference type="InterPro" id="IPR052529">
    <property type="entry name" value="Bact_Transport_Assoc"/>
</dbReference>
<keyword evidence="1" id="KW-1133">Transmembrane helix</keyword>
<evidence type="ECO:0000313" key="4">
    <source>
        <dbReference type="Proteomes" id="UP000248066"/>
    </source>
</evidence>
<feature type="transmembrane region" description="Helical" evidence="1">
    <location>
        <begin position="249"/>
        <end position="267"/>
    </location>
</feature>
<reference evidence="3 4" key="1">
    <citation type="submission" date="2017-10" db="EMBL/GenBank/DDBJ databases">
        <title>Bacillus sp. nov., a halophilic bacterium isolated from a Yangshapao Lake.</title>
        <authorList>
            <person name="Wang H."/>
        </authorList>
    </citation>
    <scope>NUCLEOTIDE SEQUENCE [LARGE SCALE GENOMIC DNA]</scope>
    <source>
        <strain evidence="3 4">YSP-3</strain>
    </source>
</reference>
<evidence type="ECO:0000256" key="1">
    <source>
        <dbReference type="SAM" id="Phobius"/>
    </source>
</evidence>
<evidence type="ECO:0000259" key="2">
    <source>
        <dbReference type="Pfam" id="PF04235"/>
    </source>
</evidence>
<keyword evidence="4" id="KW-1185">Reference proteome</keyword>
<feature type="transmembrane region" description="Helical" evidence="1">
    <location>
        <begin position="12"/>
        <end position="32"/>
    </location>
</feature>